<dbReference type="AlphaFoldDB" id="A0A3M7Q5C9"/>
<protein>
    <submittedName>
        <fullName evidence="1">Uncharacterized protein</fullName>
    </submittedName>
</protein>
<gene>
    <name evidence="1" type="ORF">BpHYR1_000380</name>
</gene>
<accession>A0A3M7Q5C9</accession>
<name>A0A3M7Q5C9_BRAPC</name>
<dbReference type="Proteomes" id="UP000276133">
    <property type="component" value="Unassembled WGS sequence"/>
</dbReference>
<evidence type="ECO:0000313" key="2">
    <source>
        <dbReference type="Proteomes" id="UP000276133"/>
    </source>
</evidence>
<proteinExistence type="predicted"/>
<comment type="caution">
    <text evidence="1">The sequence shown here is derived from an EMBL/GenBank/DDBJ whole genome shotgun (WGS) entry which is preliminary data.</text>
</comment>
<dbReference type="EMBL" id="REGN01007389">
    <property type="protein sequence ID" value="RNA06449.1"/>
    <property type="molecule type" value="Genomic_DNA"/>
</dbReference>
<evidence type="ECO:0000313" key="1">
    <source>
        <dbReference type="EMBL" id="RNA06449.1"/>
    </source>
</evidence>
<keyword evidence="2" id="KW-1185">Reference proteome</keyword>
<reference evidence="1 2" key="1">
    <citation type="journal article" date="2018" name="Sci. Rep.">
        <title>Genomic signatures of local adaptation to the degree of environmental predictability in rotifers.</title>
        <authorList>
            <person name="Franch-Gras L."/>
            <person name="Hahn C."/>
            <person name="Garcia-Roger E.M."/>
            <person name="Carmona M.J."/>
            <person name="Serra M."/>
            <person name="Gomez A."/>
        </authorList>
    </citation>
    <scope>NUCLEOTIDE SEQUENCE [LARGE SCALE GENOMIC DNA]</scope>
    <source>
        <strain evidence="1">HYR1</strain>
    </source>
</reference>
<sequence length="123" mass="14058">MLLDTPFAHDANLPLFAVALSLSMTIPKRTADSIRSVRLFPLVYQLEALLRCHISDYQLPSFLNLFNLFNLINLINLAANEMGLFQDSSKWLSSSFHDIKFKFKWNTTRAAPNGLRLLLSPEF</sequence>
<organism evidence="1 2">
    <name type="scientific">Brachionus plicatilis</name>
    <name type="common">Marine rotifer</name>
    <name type="synonym">Brachionus muelleri</name>
    <dbReference type="NCBI Taxonomy" id="10195"/>
    <lineage>
        <taxon>Eukaryota</taxon>
        <taxon>Metazoa</taxon>
        <taxon>Spiralia</taxon>
        <taxon>Gnathifera</taxon>
        <taxon>Rotifera</taxon>
        <taxon>Eurotatoria</taxon>
        <taxon>Monogononta</taxon>
        <taxon>Pseudotrocha</taxon>
        <taxon>Ploima</taxon>
        <taxon>Brachionidae</taxon>
        <taxon>Brachionus</taxon>
    </lineage>
</organism>